<dbReference type="Gene3D" id="3.40.1350.10">
    <property type="match status" value="1"/>
</dbReference>
<dbReference type="eggNOG" id="ENOG5032RV5">
    <property type="taxonomic scope" value="Bacteria"/>
</dbReference>
<protein>
    <recommendedName>
        <fullName evidence="1">Restriction endonuclease type IV Mrr domain-containing protein</fullName>
    </recommendedName>
</protein>
<dbReference type="InterPro" id="IPR011335">
    <property type="entry name" value="Restrct_endonuc-II-like"/>
</dbReference>
<dbReference type="GO" id="GO:0009307">
    <property type="term" value="P:DNA restriction-modification system"/>
    <property type="evidence" value="ECO:0007669"/>
    <property type="project" value="InterPro"/>
</dbReference>
<dbReference type="HOGENOM" id="CLU_079309_0_0_6"/>
<dbReference type="InterPro" id="IPR007560">
    <property type="entry name" value="Restrct_endonuc_IV_Mrr"/>
</dbReference>
<organism evidence="2">
    <name type="scientific">Shewanella putrefaciens (strain CN-32 / ATCC BAA-453)</name>
    <dbReference type="NCBI Taxonomy" id="319224"/>
    <lineage>
        <taxon>Bacteria</taxon>
        <taxon>Pseudomonadati</taxon>
        <taxon>Pseudomonadota</taxon>
        <taxon>Gammaproteobacteria</taxon>
        <taxon>Alteromonadales</taxon>
        <taxon>Shewanellaceae</taxon>
        <taxon>Shewanella</taxon>
    </lineage>
</organism>
<dbReference type="STRING" id="319224.Sputcn32_0179"/>
<gene>
    <name evidence="2" type="ordered locus">Sputcn32_0179</name>
</gene>
<dbReference type="GO" id="GO:0003677">
    <property type="term" value="F:DNA binding"/>
    <property type="evidence" value="ECO:0007669"/>
    <property type="project" value="InterPro"/>
</dbReference>
<dbReference type="GO" id="GO:0004519">
    <property type="term" value="F:endonuclease activity"/>
    <property type="evidence" value="ECO:0007669"/>
    <property type="project" value="InterPro"/>
</dbReference>
<evidence type="ECO:0000313" key="2">
    <source>
        <dbReference type="EMBL" id="ABP73915.1"/>
    </source>
</evidence>
<proteinExistence type="predicted"/>
<dbReference type="AlphaFoldDB" id="A4Y1T2"/>
<name>A4Y1T2_SHEPC</name>
<dbReference type="InterPro" id="IPR011856">
    <property type="entry name" value="tRNA_endonuc-like_dom_sf"/>
</dbReference>
<dbReference type="SUPFAM" id="SSF52980">
    <property type="entry name" value="Restriction endonuclease-like"/>
    <property type="match status" value="1"/>
</dbReference>
<dbReference type="EMBL" id="CP000681">
    <property type="protein sequence ID" value="ABP73915.1"/>
    <property type="molecule type" value="Genomic_DNA"/>
</dbReference>
<sequence length="275" mass="31368">MELCETSKDYELLTQKIYRAIIESEGVENIDVQHDVKIKGKSGVEHQIDVFWEYRYAGVSHKVLIECKYYSKPVSLIHARNMLGLLSDIPNSQGLIVTTQGYQSGVIDFCGHYEINLKRIRPPQGSDWDGYIQIITVNGELYQNQYLDMKLAFDGYDCDTKAYFDKHGSQISFNVYDSSIEEGGVVSFVGKWLDSKIVANLGELNTPKTEVIEPENAFVVLPTKEKLKIKNFFVLWELSRQELSISVDAMDFVHAVLEDFGSGNIEYTLNKEHNK</sequence>
<feature type="domain" description="Restriction endonuclease type IV Mrr" evidence="1">
    <location>
        <begin position="17"/>
        <end position="112"/>
    </location>
</feature>
<dbReference type="KEGG" id="spc:Sputcn32_0179"/>
<reference evidence="2" key="1">
    <citation type="submission" date="2007-04" db="EMBL/GenBank/DDBJ databases">
        <title>Complete sequence of Shewanella putrefaciens CN-32.</title>
        <authorList>
            <consortium name="US DOE Joint Genome Institute"/>
            <person name="Copeland A."/>
            <person name="Lucas S."/>
            <person name="Lapidus A."/>
            <person name="Barry K."/>
            <person name="Detter J.C."/>
            <person name="Glavina del Rio T."/>
            <person name="Hammon N."/>
            <person name="Israni S."/>
            <person name="Dalin E."/>
            <person name="Tice H."/>
            <person name="Pitluck S."/>
            <person name="Chain P."/>
            <person name="Malfatti S."/>
            <person name="Shin M."/>
            <person name="Vergez L."/>
            <person name="Schmutz J."/>
            <person name="Larimer F."/>
            <person name="Land M."/>
            <person name="Hauser L."/>
            <person name="Kyrpides N."/>
            <person name="Mikhailova N."/>
            <person name="Romine M.F."/>
            <person name="Fredrickson J."/>
            <person name="Tiedje J."/>
            <person name="Richardson P."/>
        </authorList>
    </citation>
    <scope>NUCLEOTIDE SEQUENCE [LARGE SCALE GENOMIC DNA]</scope>
    <source>
        <strain evidence="2">CN-32</strain>
    </source>
</reference>
<evidence type="ECO:0000259" key="1">
    <source>
        <dbReference type="Pfam" id="PF04471"/>
    </source>
</evidence>
<dbReference type="Pfam" id="PF04471">
    <property type="entry name" value="Mrr_cat"/>
    <property type="match status" value="1"/>
</dbReference>
<accession>A4Y1T2</accession>